<gene>
    <name evidence="1" type="ORF">BPAE_0134g00070</name>
</gene>
<proteinExistence type="predicted"/>
<evidence type="ECO:0000313" key="2">
    <source>
        <dbReference type="Proteomes" id="UP000297910"/>
    </source>
</evidence>
<dbReference type="Gene3D" id="3.80.10.10">
    <property type="entry name" value="Ribonuclease Inhibitor"/>
    <property type="match status" value="1"/>
</dbReference>
<protein>
    <recommendedName>
        <fullName evidence="3">F-box domain-containing protein</fullName>
    </recommendedName>
</protein>
<sequence>MRPALAKKQAKLWHTEIHMSEGNLRRGGNAGNIDPTAEFFAPMFVHAVALQTKQRAPEHEISPCSMSKLTSMSIWNVSHDVPLSKVVRRLELPSLKRFVVTDTYDLSPEIPFIIPETFTSRVEDLQFKRNGLHPESLRRLLSACPSLRRFALEHSSVRGEVPFCSTKMTEGLMASKKTLEFIEVRVTGGYIQSDFVYVGIFGRLGSFADFPKLKEIVMSAGIILDDTMVRNTPGETDSEDDTDADHTKAFLQRIPRSLQNLTLEDCYSVNHMVLEAMMALVREKERYAPDLKYISLVWSCHRPEKGHWSKDDLIKACKEERIELALCFNYKNWE</sequence>
<comment type="caution">
    <text evidence="1">The sequence shown here is derived from an EMBL/GenBank/DDBJ whole genome shotgun (WGS) entry which is preliminary data.</text>
</comment>
<organism evidence="1 2">
    <name type="scientific">Botrytis paeoniae</name>
    <dbReference type="NCBI Taxonomy" id="278948"/>
    <lineage>
        <taxon>Eukaryota</taxon>
        <taxon>Fungi</taxon>
        <taxon>Dikarya</taxon>
        <taxon>Ascomycota</taxon>
        <taxon>Pezizomycotina</taxon>
        <taxon>Leotiomycetes</taxon>
        <taxon>Helotiales</taxon>
        <taxon>Sclerotiniaceae</taxon>
        <taxon>Botrytis</taxon>
    </lineage>
</organism>
<evidence type="ECO:0000313" key="1">
    <source>
        <dbReference type="EMBL" id="TGO23401.1"/>
    </source>
</evidence>
<dbReference type="Proteomes" id="UP000297910">
    <property type="component" value="Unassembled WGS sequence"/>
</dbReference>
<evidence type="ECO:0008006" key="3">
    <source>
        <dbReference type="Google" id="ProtNLM"/>
    </source>
</evidence>
<keyword evidence="2" id="KW-1185">Reference proteome</keyword>
<dbReference type="EMBL" id="PQXI01000134">
    <property type="protein sequence ID" value="TGO23401.1"/>
    <property type="molecule type" value="Genomic_DNA"/>
</dbReference>
<reference evidence="1 2" key="1">
    <citation type="submission" date="2017-12" db="EMBL/GenBank/DDBJ databases">
        <title>Comparative genomics of Botrytis spp.</title>
        <authorList>
            <person name="Valero-Jimenez C.A."/>
            <person name="Tapia P."/>
            <person name="Veloso J."/>
            <person name="Silva-Moreno E."/>
            <person name="Staats M."/>
            <person name="Valdes J.H."/>
            <person name="Van Kan J.A.L."/>
        </authorList>
    </citation>
    <scope>NUCLEOTIDE SEQUENCE [LARGE SCALE GENOMIC DNA]</scope>
    <source>
        <strain evidence="1 2">Bp0003</strain>
    </source>
</reference>
<dbReference type="AlphaFoldDB" id="A0A4Z1FP52"/>
<accession>A0A4Z1FP52</accession>
<name>A0A4Z1FP52_9HELO</name>
<dbReference type="SUPFAM" id="SSF52047">
    <property type="entry name" value="RNI-like"/>
    <property type="match status" value="1"/>
</dbReference>
<dbReference type="InterPro" id="IPR032675">
    <property type="entry name" value="LRR_dom_sf"/>
</dbReference>